<sequence>MSIRIGEISYTNIIPAFHFLDKRELETQGCLFYPKVPAELNAGIKEGSIDAAGISSFAYGENAEELELFPDLSVSSYGKVGSILFFSKKEIDKLEGSSIALTSSSATSVHLLKIILAEFYNLTHINYETMHPDPKTMKMEHDAFLLIGDDAIRESWSPDRSFFCYDLGELWYQHTGLPMTYAVFAVRNAAAQKDQSIIKTLFKAFHYSKALSLHSCFEQMVQDVQKEHGGTLSFWDDYFRGLHYDFRDKEKEGLLYYFELLYKYGFLKTPVNHIPLWAAGNEVQYLF</sequence>
<comment type="pathway">
    <text evidence="1 4">Quinol/quinone metabolism; menaquinone biosynthesis.</text>
</comment>
<comment type="function">
    <text evidence="4">Catalyzes the dehydration of chorismate into 3-[(1-carboxyvinyl)oxy]benzoate, a step in the biosynthesis of menaquinone (MK, vitamin K2).</text>
</comment>
<evidence type="ECO:0000256" key="1">
    <source>
        <dbReference type="ARBA" id="ARBA00004863"/>
    </source>
</evidence>
<keyword evidence="3 4" id="KW-0456">Lyase</keyword>
<dbReference type="UniPathway" id="UPA00079"/>
<protein>
    <recommendedName>
        <fullName evidence="4">Chorismate dehydratase</fullName>
        <ecNumber evidence="4">4.2.1.151</ecNumber>
    </recommendedName>
    <alternativeName>
        <fullName evidence="4">Menaquinone biosynthetic enzyme MqnA</fullName>
    </alternativeName>
</protein>
<comment type="catalytic activity">
    <reaction evidence="4">
        <text>chorismate = 3-[(1-carboxyvinyl)-oxy]benzoate + H2O</text>
        <dbReference type="Rhea" id="RHEA:40051"/>
        <dbReference type="ChEBI" id="CHEBI:15377"/>
        <dbReference type="ChEBI" id="CHEBI:29748"/>
        <dbReference type="ChEBI" id="CHEBI:76981"/>
        <dbReference type="EC" id="4.2.1.151"/>
    </reaction>
</comment>
<dbReference type="PANTHER" id="PTHR37690:SF1">
    <property type="entry name" value="CHORISMATE DEHYDRATASE"/>
    <property type="match status" value="1"/>
</dbReference>
<dbReference type="InterPro" id="IPR030868">
    <property type="entry name" value="MqnA"/>
</dbReference>
<dbReference type="Proteomes" id="UP000199668">
    <property type="component" value="Unassembled WGS sequence"/>
</dbReference>
<dbReference type="RefSeq" id="WP_090926796.1">
    <property type="nucleotide sequence ID" value="NZ_FOTY01000010.1"/>
</dbReference>
<accession>A0A1I4M416</accession>
<dbReference type="PANTHER" id="PTHR37690">
    <property type="entry name" value="CHORISMATE DEHYDRATASE"/>
    <property type="match status" value="1"/>
</dbReference>
<name>A0A1I4M416_9BACI</name>
<dbReference type="Pfam" id="PF02621">
    <property type="entry name" value="VitK2_biosynth"/>
    <property type="match status" value="1"/>
</dbReference>
<evidence type="ECO:0000313" key="5">
    <source>
        <dbReference type="EMBL" id="SFL97954.1"/>
    </source>
</evidence>
<evidence type="ECO:0000256" key="3">
    <source>
        <dbReference type="ARBA" id="ARBA00023239"/>
    </source>
</evidence>
<reference evidence="5 6" key="1">
    <citation type="submission" date="2016-10" db="EMBL/GenBank/DDBJ databases">
        <authorList>
            <person name="de Groot N.N."/>
        </authorList>
    </citation>
    <scope>NUCLEOTIDE SEQUENCE [LARGE SCALE GENOMIC DNA]</scope>
    <source>
        <strain evidence="5 6">CGMCC 1.6134</strain>
    </source>
</reference>
<keyword evidence="6" id="KW-1185">Reference proteome</keyword>
<organism evidence="5 6">
    <name type="scientific">Salibacterium qingdaonense</name>
    <dbReference type="NCBI Taxonomy" id="266892"/>
    <lineage>
        <taxon>Bacteria</taxon>
        <taxon>Bacillati</taxon>
        <taxon>Bacillota</taxon>
        <taxon>Bacilli</taxon>
        <taxon>Bacillales</taxon>
        <taxon>Bacillaceae</taxon>
    </lineage>
</organism>
<evidence type="ECO:0000313" key="6">
    <source>
        <dbReference type="Proteomes" id="UP000199668"/>
    </source>
</evidence>
<gene>
    <name evidence="4" type="primary">mqnA</name>
    <name evidence="5" type="ORF">SAMN04488054_11026</name>
</gene>
<dbReference type="OrthoDB" id="9810112at2"/>
<dbReference type="STRING" id="266892.SAMN04488054_11026"/>
<proteinExistence type="inferred from homology"/>
<dbReference type="GO" id="GO:0009234">
    <property type="term" value="P:menaquinone biosynthetic process"/>
    <property type="evidence" value="ECO:0007669"/>
    <property type="project" value="UniProtKB-UniRule"/>
</dbReference>
<dbReference type="Gene3D" id="3.40.190.10">
    <property type="entry name" value="Periplasmic binding protein-like II"/>
    <property type="match status" value="2"/>
</dbReference>
<dbReference type="GO" id="GO:0016836">
    <property type="term" value="F:hydro-lyase activity"/>
    <property type="evidence" value="ECO:0007669"/>
    <property type="project" value="UniProtKB-UniRule"/>
</dbReference>
<dbReference type="EC" id="4.2.1.151" evidence="4"/>
<dbReference type="HAMAP" id="MF_00995">
    <property type="entry name" value="MqnA"/>
    <property type="match status" value="1"/>
</dbReference>
<evidence type="ECO:0000256" key="4">
    <source>
        <dbReference type="HAMAP-Rule" id="MF_00995"/>
    </source>
</evidence>
<dbReference type="AlphaFoldDB" id="A0A1I4M416"/>
<evidence type="ECO:0000256" key="2">
    <source>
        <dbReference type="ARBA" id="ARBA00022428"/>
    </source>
</evidence>
<comment type="similarity">
    <text evidence="4">Belongs to the MqnA/MqnD family. MqnA subfamily.</text>
</comment>
<keyword evidence="2 4" id="KW-0474">Menaquinone biosynthesis</keyword>
<dbReference type="EMBL" id="FOTY01000010">
    <property type="protein sequence ID" value="SFL97954.1"/>
    <property type="molecule type" value="Genomic_DNA"/>
</dbReference>
<dbReference type="InterPro" id="IPR003773">
    <property type="entry name" value="Menaquinone_biosynth"/>
</dbReference>
<dbReference type="CDD" id="cd13634">
    <property type="entry name" value="PBP2_Sco4506"/>
    <property type="match status" value="1"/>
</dbReference>
<dbReference type="SUPFAM" id="SSF53850">
    <property type="entry name" value="Periplasmic binding protein-like II"/>
    <property type="match status" value="1"/>
</dbReference>